<protein>
    <submittedName>
        <fullName evidence="1">Uncharacterized protein</fullName>
    </submittedName>
</protein>
<dbReference type="EMBL" id="JACIDE010000044">
    <property type="protein sequence ID" value="MBB4075664.1"/>
    <property type="molecule type" value="Genomic_DNA"/>
</dbReference>
<evidence type="ECO:0000313" key="2">
    <source>
        <dbReference type="Proteomes" id="UP000559598"/>
    </source>
</evidence>
<evidence type="ECO:0000313" key="1">
    <source>
        <dbReference type="EMBL" id="MBB4075664.1"/>
    </source>
</evidence>
<sequence length="56" mass="6555">MESAYVRGCTFRDKTRAISFANLPTKRKGFQPYMADLMNLKEPLCFHCQKTHDIMI</sequence>
<keyword evidence="2" id="KW-1185">Reference proteome</keyword>
<dbReference type="AlphaFoldDB" id="A0A840DRG3"/>
<comment type="caution">
    <text evidence="1">The sequence shown here is derived from an EMBL/GenBank/DDBJ whole genome shotgun (WGS) entry which is preliminary data.</text>
</comment>
<organism evidence="1 2">
    <name type="scientific">Anoxybacteroides voinovskiense</name>
    <dbReference type="NCBI Taxonomy" id="230470"/>
    <lineage>
        <taxon>Bacteria</taxon>
        <taxon>Bacillati</taxon>
        <taxon>Bacillota</taxon>
        <taxon>Bacilli</taxon>
        <taxon>Bacillales</taxon>
        <taxon>Anoxybacillaceae</taxon>
        <taxon>Anoxybacteroides</taxon>
    </lineage>
</organism>
<accession>A0A840DRG3</accession>
<reference evidence="1 2" key="1">
    <citation type="submission" date="2020-08" db="EMBL/GenBank/DDBJ databases">
        <title>Genomic Encyclopedia of Type Strains, Phase IV (KMG-IV): sequencing the most valuable type-strain genomes for metagenomic binning, comparative biology and taxonomic classification.</title>
        <authorList>
            <person name="Goeker M."/>
        </authorList>
    </citation>
    <scope>NUCLEOTIDE SEQUENCE [LARGE SCALE GENOMIC DNA]</scope>
    <source>
        <strain evidence="1 2">DSM 17075</strain>
    </source>
</reference>
<dbReference type="Proteomes" id="UP000559598">
    <property type="component" value="Unassembled WGS sequence"/>
</dbReference>
<name>A0A840DRG3_9BACL</name>
<gene>
    <name evidence="1" type="ORF">GGR02_003518</name>
</gene>
<proteinExistence type="predicted"/>